<evidence type="ECO:0000313" key="2">
    <source>
        <dbReference type="EMBL" id="CEJ09363.1"/>
    </source>
</evidence>
<protein>
    <submittedName>
        <fullName evidence="1">Sporulation protein YtfJ (Spore_YtfJ)</fullName>
    </submittedName>
</protein>
<evidence type="ECO:0000313" key="3">
    <source>
        <dbReference type="Proteomes" id="UP001071230"/>
    </source>
</evidence>
<keyword evidence="3" id="KW-1185">Reference proteome</keyword>
<dbReference type="PANTHER" id="PTHR39162:SF1">
    <property type="entry name" value="SPORULATION PROTEIN YTFJ"/>
    <property type="match status" value="1"/>
</dbReference>
<reference evidence="1" key="2">
    <citation type="submission" date="2020-01" db="EMBL/GenBank/DDBJ databases">
        <authorList>
            <person name="Hornung B."/>
        </authorList>
    </citation>
    <scope>NUCLEOTIDE SEQUENCE</scope>
    <source>
        <strain evidence="1">PacBioINE</strain>
    </source>
</reference>
<dbReference type="EMBL" id="CDGJ01000130">
    <property type="protein sequence ID" value="CEJ09363.1"/>
    <property type="molecule type" value="Genomic_DNA"/>
</dbReference>
<dbReference type="RefSeq" id="WP_240984877.1">
    <property type="nucleotide sequence ID" value="NZ_CDGJ01000130.1"/>
</dbReference>
<dbReference type="EMBL" id="LR746496">
    <property type="protein sequence ID" value="CAA7601331.1"/>
    <property type="molecule type" value="Genomic_DNA"/>
</dbReference>
<reference evidence="2" key="1">
    <citation type="submission" date="2014-11" db="EMBL/GenBank/DDBJ databases">
        <authorList>
            <person name="Hornung B.V."/>
        </authorList>
    </citation>
    <scope>NUCLEOTIDE SEQUENCE</scope>
    <source>
        <strain evidence="2">INE</strain>
    </source>
</reference>
<dbReference type="KEGG" id="aacx:DEACI_1997"/>
<dbReference type="InterPro" id="IPR014229">
    <property type="entry name" value="Spore_YtfJ"/>
</dbReference>
<accession>A0A8S0WY78</accession>
<dbReference type="Pfam" id="PF09579">
    <property type="entry name" value="Spore_YtfJ"/>
    <property type="match status" value="1"/>
</dbReference>
<dbReference type="PANTHER" id="PTHR39162">
    <property type="entry name" value="GLL3345 PROTEIN"/>
    <property type="match status" value="1"/>
</dbReference>
<gene>
    <name evidence="1" type="ORF">DEACI_1997</name>
    <name evidence="2" type="ORF">DEACI_3847</name>
</gene>
<dbReference type="PIRSF" id="PIRSF021377">
    <property type="entry name" value="YtfJ"/>
    <property type="match status" value="1"/>
</dbReference>
<dbReference type="AlphaFoldDB" id="A0A8S0WY78"/>
<evidence type="ECO:0000313" key="1">
    <source>
        <dbReference type="EMBL" id="CAA7601331.1"/>
    </source>
</evidence>
<sequence length="126" mass="12920">MSDDFSVSENINTLFEKLENFIKTKTVVGEPLTVGETTLIPFIDISFGLGTGGGGGTDAKGDKGTGGGAGTGARIAPSAVLVIKGDQVQLLPIKKAGSLEKLIEMVPELVEKANAHHGAKEGPCRG</sequence>
<dbReference type="Proteomes" id="UP001071230">
    <property type="component" value="Unassembled WGS sequence"/>
</dbReference>
<proteinExistence type="predicted"/>
<organism evidence="1">
    <name type="scientific">Acididesulfobacillus acetoxydans</name>
    <dbReference type="NCBI Taxonomy" id="1561005"/>
    <lineage>
        <taxon>Bacteria</taxon>
        <taxon>Bacillati</taxon>
        <taxon>Bacillota</taxon>
        <taxon>Clostridia</taxon>
        <taxon>Eubacteriales</taxon>
        <taxon>Peptococcaceae</taxon>
        <taxon>Acididesulfobacillus</taxon>
    </lineage>
</organism>
<dbReference type="Proteomes" id="UP000836597">
    <property type="component" value="Chromosome"/>
</dbReference>
<name>A0A8S0WY78_9FIRM</name>